<organism evidence="2 3">
    <name type="scientific">Geotalea uraniireducens</name>
    <dbReference type="NCBI Taxonomy" id="351604"/>
    <lineage>
        <taxon>Bacteria</taxon>
        <taxon>Pseudomonadati</taxon>
        <taxon>Thermodesulfobacteriota</taxon>
        <taxon>Desulfuromonadia</taxon>
        <taxon>Geobacterales</taxon>
        <taxon>Geobacteraceae</taxon>
        <taxon>Geotalea</taxon>
    </lineage>
</organism>
<keyword evidence="1" id="KW-0732">Signal</keyword>
<dbReference type="RefSeq" id="WP_282001885.1">
    <property type="nucleotide sequence ID" value="NZ_AP027151.1"/>
</dbReference>
<sequence length="238" mass="26100">MTLRYRLVAVAVAGLLAGVPLSARAWHDETHLAVAKAAGYAGWYNAAGPDLAKVKAGAVEQRNHFCNNSGGGPVTPELVLAQAARYNSPRDAEGHLYGAIVAALRAYERARREGWYAEYHLAYAAHYLGDLSMPLHNLPYDDFNRSHHDRNDGIVDHGVLADLAPLRRQMRPVSLGDATFERDLAREIARIANGAQKLGERLRREQRDLTVAEAYGQLGESAALLRAVLDHYGRGEGR</sequence>
<accession>A0ABN6VUX0</accession>
<dbReference type="EMBL" id="AP027151">
    <property type="protein sequence ID" value="BDV41820.1"/>
    <property type="molecule type" value="Genomic_DNA"/>
</dbReference>
<keyword evidence="3" id="KW-1185">Reference proteome</keyword>
<evidence type="ECO:0008006" key="4">
    <source>
        <dbReference type="Google" id="ProtNLM"/>
    </source>
</evidence>
<proteinExistence type="predicted"/>
<evidence type="ECO:0000256" key="1">
    <source>
        <dbReference type="SAM" id="SignalP"/>
    </source>
</evidence>
<dbReference type="Proteomes" id="UP001317705">
    <property type="component" value="Chromosome"/>
</dbReference>
<evidence type="ECO:0000313" key="2">
    <source>
        <dbReference type="EMBL" id="BDV41820.1"/>
    </source>
</evidence>
<dbReference type="SUPFAM" id="SSF48537">
    <property type="entry name" value="Phospholipase C/P1 nuclease"/>
    <property type="match status" value="1"/>
</dbReference>
<evidence type="ECO:0000313" key="3">
    <source>
        <dbReference type="Proteomes" id="UP001317705"/>
    </source>
</evidence>
<reference evidence="2 3" key="1">
    <citation type="submission" date="2022-12" db="EMBL/GenBank/DDBJ databases">
        <title>Polyphasic characterization of Geotalea uranireducens NIT-SL11 newly isolated from a complex of sewage sludge and microbially reduced graphene oxide.</title>
        <authorList>
            <person name="Xie L."/>
            <person name="Yoshida N."/>
            <person name="Meng L."/>
        </authorList>
    </citation>
    <scope>NUCLEOTIDE SEQUENCE [LARGE SCALE GENOMIC DNA]</scope>
    <source>
        <strain evidence="2 3">NIT-SL11</strain>
    </source>
</reference>
<dbReference type="InterPro" id="IPR008947">
    <property type="entry name" value="PLipase_C/P1_nuclease_dom_sf"/>
</dbReference>
<name>A0ABN6VUX0_9BACT</name>
<protein>
    <recommendedName>
        <fullName evidence="4">Phospholipase C/D domain-containing protein</fullName>
    </recommendedName>
</protein>
<feature type="signal peptide" evidence="1">
    <location>
        <begin position="1"/>
        <end position="25"/>
    </location>
</feature>
<gene>
    <name evidence="2" type="ORF">GURASL_07430</name>
</gene>
<feature type="chain" id="PRO_5046294931" description="Phospholipase C/D domain-containing protein" evidence="1">
    <location>
        <begin position="26"/>
        <end position="238"/>
    </location>
</feature>
<dbReference type="Gene3D" id="1.10.575.10">
    <property type="entry name" value="P1 Nuclease"/>
    <property type="match status" value="1"/>
</dbReference>